<feature type="compositionally biased region" description="Basic and acidic residues" evidence="2">
    <location>
        <begin position="1900"/>
        <end position="1909"/>
    </location>
</feature>
<evidence type="ECO:0000256" key="1">
    <source>
        <dbReference type="SAM" id="Coils"/>
    </source>
</evidence>
<dbReference type="GO" id="GO:0000775">
    <property type="term" value="C:chromosome, centromeric region"/>
    <property type="evidence" value="ECO:0007669"/>
    <property type="project" value="InterPro"/>
</dbReference>
<organism evidence="3 4">
    <name type="scientific">Mizuhopecten yessoensis</name>
    <name type="common">Japanese scallop</name>
    <name type="synonym">Patinopecten yessoensis</name>
    <dbReference type="NCBI Taxonomy" id="6573"/>
    <lineage>
        <taxon>Eukaryota</taxon>
        <taxon>Metazoa</taxon>
        <taxon>Spiralia</taxon>
        <taxon>Lophotrochozoa</taxon>
        <taxon>Mollusca</taxon>
        <taxon>Bivalvia</taxon>
        <taxon>Autobranchia</taxon>
        <taxon>Pteriomorphia</taxon>
        <taxon>Pectinida</taxon>
        <taxon>Pectinoidea</taxon>
        <taxon>Pectinidae</taxon>
        <taxon>Mizuhopecten</taxon>
    </lineage>
</organism>
<proteinExistence type="predicted"/>
<feature type="region of interest" description="Disordered" evidence="2">
    <location>
        <begin position="330"/>
        <end position="351"/>
    </location>
</feature>
<keyword evidence="4" id="KW-1185">Reference proteome</keyword>
<feature type="region of interest" description="Disordered" evidence="2">
    <location>
        <begin position="1"/>
        <end position="29"/>
    </location>
</feature>
<dbReference type="GO" id="GO:0010389">
    <property type="term" value="P:regulation of G2/M transition of mitotic cell cycle"/>
    <property type="evidence" value="ECO:0007669"/>
    <property type="project" value="TreeGrafter"/>
</dbReference>
<dbReference type="GO" id="GO:0000278">
    <property type="term" value="P:mitotic cell cycle"/>
    <property type="evidence" value="ECO:0007669"/>
    <property type="project" value="TreeGrafter"/>
</dbReference>
<feature type="compositionally biased region" description="Basic and acidic residues" evidence="2">
    <location>
        <begin position="330"/>
        <end position="339"/>
    </location>
</feature>
<feature type="compositionally biased region" description="Polar residues" evidence="2">
    <location>
        <begin position="340"/>
        <end position="351"/>
    </location>
</feature>
<feature type="coiled-coil region" evidence="1">
    <location>
        <begin position="1492"/>
        <end position="1526"/>
    </location>
</feature>
<dbReference type="GO" id="GO:0008017">
    <property type="term" value="F:microtubule binding"/>
    <property type="evidence" value="ECO:0007669"/>
    <property type="project" value="InterPro"/>
</dbReference>
<dbReference type="GO" id="GO:0000922">
    <property type="term" value="C:spindle pole"/>
    <property type="evidence" value="ECO:0007669"/>
    <property type="project" value="TreeGrafter"/>
</dbReference>
<comment type="caution">
    <text evidence="3">The sequence shown here is derived from an EMBL/GenBank/DDBJ whole genome shotgun (WGS) entry which is preliminary data.</text>
</comment>
<reference evidence="3 4" key="1">
    <citation type="journal article" date="2017" name="Nat. Ecol. Evol.">
        <title>Scallop genome provides insights into evolution of bilaterian karyotype and development.</title>
        <authorList>
            <person name="Wang S."/>
            <person name="Zhang J."/>
            <person name="Jiao W."/>
            <person name="Li J."/>
            <person name="Xun X."/>
            <person name="Sun Y."/>
            <person name="Guo X."/>
            <person name="Huan P."/>
            <person name="Dong B."/>
            <person name="Zhang L."/>
            <person name="Hu X."/>
            <person name="Sun X."/>
            <person name="Wang J."/>
            <person name="Zhao C."/>
            <person name="Wang Y."/>
            <person name="Wang D."/>
            <person name="Huang X."/>
            <person name="Wang R."/>
            <person name="Lv J."/>
            <person name="Li Y."/>
            <person name="Zhang Z."/>
            <person name="Liu B."/>
            <person name="Lu W."/>
            <person name="Hui Y."/>
            <person name="Liang J."/>
            <person name="Zhou Z."/>
            <person name="Hou R."/>
            <person name="Li X."/>
            <person name="Liu Y."/>
            <person name="Li H."/>
            <person name="Ning X."/>
            <person name="Lin Y."/>
            <person name="Zhao L."/>
            <person name="Xing Q."/>
            <person name="Dou J."/>
            <person name="Li Y."/>
            <person name="Mao J."/>
            <person name="Guo H."/>
            <person name="Dou H."/>
            <person name="Li T."/>
            <person name="Mu C."/>
            <person name="Jiang W."/>
            <person name="Fu Q."/>
            <person name="Fu X."/>
            <person name="Miao Y."/>
            <person name="Liu J."/>
            <person name="Yu Q."/>
            <person name="Li R."/>
            <person name="Liao H."/>
            <person name="Li X."/>
            <person name="Kong Y."/>
            <person name="Jiang Z."/>
            <person name="Chourrout D."/>
            <person name="Li R."/>
            <person name="Bao Z."/>
        </authorList>
    </citation>
    <scope>NUCLEOTIDE SEQUENCE [LARGE SCALE GENOMIC DNA]</scope>
    <source>
        <strain evidence="3 4">PY_sf001</strain>
    </source>
</reference>
<dbReference type="STRING" id="6573.A0A210PNN0"/>
<dbReference type="GO" id="GO:0051310">
    <property type="term" value="P:metaphase chromosome alignment"/>
    <property type="evidence" value="ECO:0007669"/>
    <property type="project" value="TreeGrafter"/>
</dbReference>
<feature type="coiled-coil region" evidence="1">
    <location>
        <begin position="1783"/>
        <end position="1847"/>
    </location>
</feature>
<evidence type="ECO:0000313" key="4">
    <source>
        <dbReference type="Proteomes" id="UP000242188"/>
    </source>
</evidence>
<feature type="compositionally biased region" description="Polar residues" evidence="2">
    <location>
        <begin position="1755"/>
        <end position="1771"/>
    </location>
</feature>
<dbReference type="OrthoDB" id="6727225at2759"/>
<dbReference type="Proteomes" id="UP000242188">
    <property type="component" value="Unassembled WGS sequence"/>
</dbReference>
<evidence type="ECO:0000256" key="2">
    <source>
        <dbReference type="SAM" id="MobiDB-lite"/>
    </source>
</evidence>
<feature type="compositionally biased region" description="Polar residues" evidence="2">
    <location>
        <begin position="87"/>
        <end position="105"/>
    </location>
</feature>
<feature type="region of interest" description="Disordered" evidence="2">
    <location>
        <begin position="1749"/>
        <end position="1775"/>
    </location>
</feature>
<feature type="coiled-coil region" evidence="1">
    <location>
        <begin position="1401"/>
        <end position="1435"/>
    </location>
</feature>
<dbReference type="InterPro" id="IPR043513">
    <property type="entry name" value="Cenp-F"/>
</dbReference>
<feature type="region of interest" description="Disordered" evidence="2">
    <location>
        <begin position="1864"/>
        <end position="1909"/>
    </location>
</feature>
<dbReference type="EMBL" id="NEDP02005573">
    <property type="protein sequence ID" value="OWF38109.1"/>
    <property type="molecule type" value="Genomic_DNA"/>
</dbReference>
<accession>A0A210PNN0</accession>
<feature type="coiled-coil region" evidence="1">
    <location>
        <begin position="767"/>
        <end position="1289"/>
    </location>
</feature>
<dbReference type="PANTHER" id="PTHR18874:SF10">
    <property type="entry name" value="CENTROMERE PROTEIN F"/>
    <property type="match status" value="1"/>
</dbReference>
<feature type="region of interest" description="Disordered" evidence="2">
    <location>
        <begin position="82"/>
        <end position="105"/>
    </location>
</feature>
<feature type="compositionally biased region" description="Basic and acidic residues" evidence="2">
    <location>
        <begin position="1"/>
        <end position="20"/>
    </location>
</feature>
<evidence type="ECO:0000313" key="3">
    <source>
        <dbReference type="EMBL" id="OWF38109.1"/>
    </source>
</evidence>
<protein>
    <submittedName>
        <fullName evidence="3">Uncharacterized protein</fullName>
    </submittedName>
</protein>
<feature type="compositionally biased region" description="Basic and acidic residues" evidence="2">
    <location>
        <begin position="1877"/>
        <end position="1890"/>
    </location>
</feature>
<feature type="coiled-coil region" evidence="1">
    <location>
        <begin position="1657"/>
        <end position="1744"/>
    </location>
</feature>
<feature type="region of interest" description="Disordered" evidence="2">
    <location>
        <begin position="47"/>
        <end position="69"/>
    </location>
</feature>
<dbReference type="PANTHER" id="PTHR18874">
    <property type="entry name" value="CMF/LEK/CENP CELL DIVISION-RELATED"/>
    <property type="match status" value="1"/>
</dbReference>
<dbReference type="GO" id="GO:0005634">
    <property type="term" value="C:nucleus"/>
    <property type="evidence" value="ECO:0007669"/>
    <property type="project" value="TreeGrafter"/>
</dbReference>
<feature type="coiled-coil region" evidence="1">
    <location>
        <begin position="1325"/>
        <end position="1359"/>
    </location>
</feature>
<name>A0A210PNN0_MIZYE</name>
<keyword evidence="1" id="KW-0175">Coiled coil</keyword>
<feature type="compositionally biased region" description="Polar residues" evidence="2">
    <location>
        <begin position="60"/>
        <end position="69"/>
    </location>
</feature>
<gene>
    <name evidence="3" type="ORF">KP79_PYT09137</name>
</gene>
<sequence>MTDCKNELENYRKSLPKEDGSPDTPDTDMLKLQQECDSLKETIRLLEEENASSKTDSRESTNTMQKLQQECDSLKETIRLLEEENVSSKTDSQESTTTMEKLQQECDSLQETIRLLEEENVSSKTDSQESTNTMRKLQQECNSLQETIRLLEEENVSSKTDSQESTNTMQKLQQECSILKLQVEKLENERIELMKKVDIENNKMATLADEQSHMHDELTDVRYKIEQVPVLKDRCEKLEQEKESLFTELNSLKEEGKIKPEIQEIELQNLKETDSSLQQKLQQAEEEKMLLMSKVESLQSECREQSMDNGMATMEEECNRLREMVKQFEEEKLTSKTEEANSNEADSNQAMQKLQEECSILKLQIEKLESEGIESVGGSETESNKIALLEEECEVLRATVKDLADERLNMQDELTDVGHRIEQLPIMKEKCEELVQEKESLLMEIASLKEIGNAGPEMQEVELQILREKASNIQEQLESVEEEKMQMTLKLESLQSEFQENPLDNERAKLEEECEVLRATVNDLADERLNMQEELRDVGVKIEQLPVLKGKYEELLQEKESLLNEISSLKEEGKAEVEIQELELQKLREKANALEEKLDQVEEEKTDLTSKLENLQSEDHNTLAVNSMSKLEEECERLRETIRQLKEEKLPSKTEEADSNEAIQKLQEECSALKLQIEKLESEKDKSLEETDTESNKNATLEEEYEILRITVKDLIDERLDMQDELTEAGMKIEQLPILKEKCEELVQKNDSLLTEISLLKEGKSGTEMQEVELQILREKANSLQEQLESVKEERHSLISRLETLQSELENKNVDNAMAALEEECEILRATVKDLADERLNMQDELKDVGHKIEELPMLKEKCEKLLQEKESLIEMSLKKENAGPEMQEVELQILREKASHLQEQLELAEEEKNSLISRVESLQNESPEKPVEECERLRETIRLLEEENASSKTQAADSNDVLQKLQEECSVLKLQVEKIGTDRGESVERTDNDNNKIATLEGECEVLRATVKDLADECLNMQEKLTGIEQLPILKEKYEELVQEKAALLSEISSLKEEGETELDKPELELQNLREKASSLQEQLELAEEEKTSLISRLENIKTECQEQPKDSVVTVMEEECERLRETVKKLEEQNLPPKTEAADSNQAMQKLQEECSILKLQIEKLESERVQSVEGSDTENNKIATLEEECEILRATVKDLADERLNIQDELTDAGVKLEQVPILKEKCEELVQEKESLLVEISSMKEERNNTKSEMQEKCEKFEQTNNLLTAEISHLKQTNMSLEVEKTENVSSLQQQLEEVLGEKVHLKSCLEVLEKDCKEKQIAEEKYVGLKGKVKDLTDECLNLQKEITDLGVKAEQVPILKEKCEELVQEKDLLIQEVSSLREGTTKMERQSFEVRNLGEKVSNLQLQLEQSEQETLHLNSQLKQLETERHEKTVEIETCKSCYESLALEKKYLDEKVENLGRELAERISQQNAESGRVCVLLEEMSDMQENISQSEKERNEMEMKLEKSISELQVTQNQERENAICAKNNEIDQLKAEISTLKVQMEMEPSQQGLSCSVNMDTSTPWAEEKMELLKKIDVLKIERVKHARLMSEVNKIKEDKKMLISYCNDLEKQQQKAVDESDMGKKLKAAEADADKYYDLHNKQQTQIEEQKNLLSKSQTDMENMKAQFRETEKKLTEMQQTTAKQWEEIGEKKMEIFSQNRTIEEFEAKKQKLVQQYEETIDMKDNRIKKLQVEIRRRDAETSYMEPSSKAQKGDNSTSKENMPGGVVDQYNVFMLEAKNLRLEREVTKLNKRLKAVEDNPVTKPCSCPFQELSAKFEQQSGEKQRLQKEFDELKKKHIIKVGSREIDTSTINVPDVKVPTANPTEYSRHDDQLLSESKRRPNTNYPRKPFSDNECKQQ</sequence>
<dbReference type="GO" id="GO:0070840">
    <property type="term" value="F:dynein complex binding"/>
    <property type="evidence" value="ECO:0007669"/>
    <property type="project" value="TreeGrafter"/>
</dbReference>